<dbReference type="InterPro" id="IPR002810">
    <property type="entry name" value="NfeD-like_C"/>
</dbReference>
<evidence type="ECO:0000256" key="1">
    <source>
        <dbReference type="ARBA" id="ARBA00004141"/>
    </source>
</evidence>
<keyword evidence="2 5" id="KW-0812">Transmembrane</keyword>
<dbReference type="Gene3D" id="2.40.50.140">
    <property type="entry name" value="Nucleic acid-binding proteins"/>
    <property type="match status" value="1"/>
</dbReference>
<sequence length="142" mass="15010">MGALIWLIAAVLLAALELLAGDFTLLLLGGAALATAGVAVLDVPLWVEIAAFAVSSLALLIFVRPVLRRRTLSARMFDTSPQALVGTSATVLEDVDGHSGQIRLDGDVWSARSLDPTHRFAPGDRVNVVKIDGAIAVVWKEI</sequence>
<dbReference type="InterPro" id="IPR052165">
    <property type="entry name" value="Membrane_assoc_protease"/>
</dbReference>
<keyword evidence="8" id="KW-1185">Reference proteome</keyword>
<comment type="caution">
    <text evidence="7">The sequence shown here is derived from an EMBL/GenBank/DDBJ whole genome shotgun (WGS) entry which is preliminary data.</text>
</comment>
<dbReference type="PANTHER" id="PTHR33507:SF3">
    <property type="entry name" value="INNER MEMBRANE PROTEIN YBBJ"/>
    <property type="match status" value="1"/>
</dbReference>
<evidence type="ECO:0000313" key="8">
    <source>
        <dbReference type="Proteomes" id="UP000645966"/>
    </source>
</evidence>
<gene>
    <name evidence="7" type="ORF">JDV75_03945</name>
</gene>
<dbReference type="SUPFAM" id="SSF141322">
    <property type="entry name" value="NfeD domain-like"/>
    <property type="match status" value="1"/>
</dbReference>
<protein>
    <submittedName>
        <fullName evidence="7">NfeD family protein</fullName>
    </submittedName>
</protein>
<evidence type="ECO:0000259" key="6">
    <source>
        <dbReference type="Pfam" id="PF01957"/>
    </source>
</evidence>
<feature type="domain" description="NfeD-like C-terminal" evidence="6">
    <location>
        <begin position="82"/>
        <end position="140"/>
    </location>
</feature>
<evidence type="ECO:0000313" key="7">
    <source>
        <dbReference type="EMBL" id="MBI8988912.1"/>
    </source>
</evidence>
<dbReference type="RefSeq" id="WP_198737946.1">
    <property type="nucleotide sequence ID" value="NZ_JAEIOS010000011.1"/>
</dbReference>
<evidence type="ECO:0000256" key="4">
    <source>
        <dbReference type="ARBA" id="ARBA00023136"/>
    </source>
</evidence>
<comment type="subcellular location">
    <subcellularLocation>
        <location evidence="1">Membrane</location>
        <topology evidence="1">Multi-pass membrane protein</topology>
    </subcellularLocation>
</comment>
<dbReference type="AlphaFoldDB" id="A0A934M6W1"/>
<evidence type="ECO:0000256" key="2">
    <source>
        <dbReference type="ARBA" id="ARBA00022692"/>
    </source>
</evidence>
<accession>A0A934M6W1</accession>
<dbReference type="GO" id="GO:0005886">
    <property type="term" value="C:plasma membrane"/>
    <property type="evidence" value="ECO:0007669"/>
    <property type="project" value="TreeGrafter"/>
</dbReference>
<evidence type="ECO:0000256" key="5">
    <source>
        <dbReference type="SAM" id="Phobius"/>
    </source>
</evidence>
<evidence type="ECO:0000256" key="3">
    <source>
        <dbReference type="ARBA" id="ARBA00022989"/>
    </source>
</evidence>
<keyword evidence="3 5" id="KW-1133">Transmembrane helix</keyword>
<dbReference type="Proteomes" id="UP000645966">
    <property type="component" value="Unassembled WGS sequence"/>
</dbReference>
<name>A0A934M6W1_9CORY</name>
<keyword evidence="4 5" id="KW-0472">Membrane</keyword>
<dbReference type="Pfam" id="PF01957">
    <property type="entry name" value="NfeD"/>
    <property type="match status" value="1"/>
</dbReference>
<proteinExistence type="predicted"/>
<organism evidence="7 8">
    <name type="scientific">Corynebacterium meridianum</name>
    <dbReference type="NCBI Taxonomy" id="2765363"/>
    <lineage>
        <taxon>Bacteria</taxon>
        <taxon>Bacillati</taxon>
        <taxon>Actinomycetota</taxon>
        <taxon>Actinomycetes</taxon>
        <taxon>Mycobacteriales</taxon>
        <taxon>Corynebacteriaceae</taxon>
        <taxon>Corynebacterium</taxon>
    </lineage>
</organism>
<dbReference type="EMBL" id="JAEIOS010000011">
    <property type="protein sequence ID" value="MBI8988912.1"/>
    <property type="molecule type" value="Genomic_DNA"/>
</dbReference>
<reference evidence="7" key="1">
    <citation type="submission" date="2020-12" db="EMBL/GenBank/DDBJ databases">
        <title>Genome public.</title>
        <authorList>
            <person name="Sun Q."/>
        </authorList>
    </citation>
    <scope>NUCLEOTIDE SEQUENCE</scope>
    <source>
        <strain evidence="7">CCM 8863</strain>
    </source>
</reference>
<dbReference type="InterPro" id="IPR012340">
    <property type="entry name" value="NA-bd_OB-fold"/>
</dbReference>
<feature type="transmembrane region" description="Helical" evidence="5">
    <location>
        <begin position="44"/>
        <end position="67"/>
    </location>
</feature>
<dbReference type="PANTHER" id="PTHR33507">
    <property type="entry name" value="INNER MEMBRANE PROTEIN YBBJ"/>
    <property type="match status" value="1"/>
</dbReference>